<dbReference type="Proteomes" id="UP001162131">
    <property type="component" value="Unassembled WGS sequence"/>
</dbReference>
<evidence type="ECO:0008006" key="3">
    <source>
        <dbReference type="Google" id="ProtNLM"/>
    </source>
</evidence>
<proteinExistence type="predicted"/>
<dbReference type="GO" id="GO:0003676">
    <property type="term" value="F:nucleic acid binding"/>
    <property type="evidence" value="ECO:0007669"/>
    <property type="project" value="InterPro"/>
</dbReference>
<dbReference type="EMBL" id="CAJZBQ010000006">
    <property type="protein sequence ID" value="CAG9312412.1"/>
    <property type="molecule type" value="Genomic_DNA"/>
</dbReference>
<reference evidence="1" key="1">
    <citation type="submission" date="2021-09" db="EMBL/GenBank/DDBJ databases">
        <authorList>
            <consortium name="AG Swart"/>
            <person name="Singh M."/>
            <person name="Singh A."/>
            <person name="Seah K."/>
            <person name="Emmerich C."/>
        </authorList>
    </citation>
    <scope>NUCLEOTIDE SEQUENCE</scope>
    <source>
        <strain evidence="1">ATCC30299</strain>
    </source>
</reference>
<organism evidence="1 2">
    <name type="scientific">Blepharisma stoltei</name>
    <dbReference type="NCBI Taxonomy" id="1481888"/>
    <lineage>
        <taxon>Eukaryota</taxon>
        <taxon>Sar</taxon>
        <taxon>Alveolata</taxon>
        <taxon>Ciliophora</taxon>
        <taxon>Postciliodesmatophora</taxon>
        <taxon>Heterotrichea</taxon>
        <taxon>Heterotrichida</taxon>
        <taxon>Blepharismidae</taxon>
        <taxon>Blepharisma</taxon>
    </lineage>
</organism>
<dbReference type="Gene3D" id="3.30.420.10">
    <property type="entry name" value="Ribonuclease H-like superfamily/Ribonuclease H"/>
    <property type="match status" value="1"/>
</dbReference>
<keyword evidence="2" id="KW-1185">Reference proteome</keyword>
<protein>
    <recommendedName>
        <fullName evidence="3">Integrase catalytic domain-containing protein</fullName>
    </recommendedName>
</protein>
<name>A0AAU9IGN9_9CILI</name>
<dbReference type="InterPro" id="IPR036397">
    <property type="entry name" value="RNaseH_sf"/>
</dbReference>
<dbReference type="SUPFAM" id="SSF53098">
    <property type="entry name" value="Ribonuclease H-like"/>
    <property type="match status" value="1"/>
</dbReference>
<evidence type="ECO:0000313" key="1">
    <source>
        <dbReference type="EMBL" id="CAG9312412.1"/>
    </source>
</evidence>
<dbReference type="AlphaFoldDB" id="A0AAU9IGN9"/>
<comment type="caution">
    <text evidence="1">The sequence shown here is derived from an EMBL/GenBank/DDBJ whole genome shotgun (WGS) entry which is preliminary data.</text>
</comment>
<sequence>MDIFKLCDELLNYSKVPYILSIVDHFSKYIWAYCLGNKTAEEVLKDFNLALSPPLSVCKIWRRFDKVEFCNTELNVSCIRYNIQYITSSP</sequence>
<dbReference type="InterPro" id="IPR012337">
    <property type="entry name" value="RNaseH-like_sf"/>
</dbReference>
<evidence type="ECO:0000313" key="2">
    <source>
        <dbReference type="Proteomes" id="UP001162131"/>
    </source>
</evidence>
<gene>
    <name evidence="1" type="ORF">BSTOLATCC_MIC6516</name>
</gene>
<accession>A0AAU9IGN9</accession>